<dbReference type="InterPro" id="IPR002525">
    <property type="entry name" value="Transp_IS110-like_N"/>
</dbReference>
<dbReference type="PANTHER" id="PTHR33055:SF13">
    <property type="entry name" value="TRANSPOSASE"/>
    <property type="match status" value="1"/>
</dbReference>
<dbReference type="PANTHER" id="PTHR33055">
    <property type="entry name" value="TRANSPOSASE FOR INSERTION SEQUENCE ELEMENT IS1111A"/>
    <property type="match status" value="1"/>
</dbReference>
<dbReference type="Proteomes" id="UP000050360">
    <property type="component" value="Unassembled WGS sequence"/>
</dbReference>
<evidence type="ECO:0000259" key="1">
    <source>
        <dbReference type="Pfam" id="PF01548"/>
    </source>
</evidence>
<dbReference type="InterPro" id="IPR003346">
    <property type="entry name" value="Transposase_20"/>
</dbReference>
<dbReference type="GO" id="GO:0004803">
    <property type="term" value="F:transposase activity"/>
    <property type="evidence" value="ECO:0007669"/>
    <property type="project" value="InterPro"/>
</dbReference>
<sequence>MNIRVEKACGIDIHQAFLVATMLDLAGTKDTRRFSTCIEDLLNLREWLLDSKCQRVAIESTGVYWIPTYTLLEGKVETIVANPLQIKNIPGRKNDDIDSEWIAEVCLNGQIKPSYIPPKEIREIRELTRSHVKLTQAKTSFKNRVHKVLSRAGIHVSGVLSDIFGKSGIIILNGILNGKTIDQTLAEIKDKRIKIKKMEIKDSLKGELSQNDIFVIKECIDSIKFLDQKIKEFDSKINQNLNGLQKEMEIVMSIPGVGFTTAAAVMAEIGNIEEFSKPKQLVGWSGLAPAINESAGKSSNGHITKRGNKFLRTILVLAANSIAIGRPNKLRFFYERIKAKKGHKKAIVALARKLVSIIHHLLMFKEMYSEEEMKQKNFKLPKFIPVPDFSIDDMIGILCEAGYSVNKTAVKT</sequence>
<dbReference type="Pfam" id="PF01548">
    <property type="entry name" value="DEDD_Tnp_IS110"/>
    <property type="match status" value="1"/>
</dbReference>
<dbReference type="AlphaFoldDB" id="A0A0P7ZHJ3"/>
<comment type="caution">
    <text evidence="3">The sequence shown here is derived from an EMBL/GenBank/DDBJ whole genome shotgun (WGS) entry which is preliminary data.</text>
</comment>
<name>A0A0P7ZHJ3_9EURY</name>
<proteinExistence type="predicted"/>
<accession>A0A0P7ZHJ3</accession>
<feature type="domain" description="Transposase IS116/IS110/IS902 C-terminal" evidence="2">
    <location>
        <begin position="249"/>
        <end position="331"/>
    </location>
</feature>
<dbReference type="NCBIfam" id="NF033542">
    <property type="entry name" value="transpos_IS110"/>
    <property type="match status" value="1"/>
</dbReference>
<reference evidence="3 4" key="1">
    <citation type="submission" date="2015-09" db="EMBL/GenBank/DDBJ databases">
        <title>A metagenomics-based metabolic model of nitrate-dependent anaerobic oxidation of methane by Methanoperedens-like archaea.</title>
        <authorList>
            <person name="Arshad A."/>
            <person name="Speth D.R."/>
            <person name="De Graaf R.M."/>
            <person name="Op Den Camp H.J."/>
            <person name="Jetten M.S."/>
            <person name="Welte C.U."/>
        </authorList>
    </citation>
    <scope>NUCLEOTIDE SEQUENCE [LARGE SCALE GENOMIC DNA]</scope>
</reference>
<dbReference type="GO" id="GO:0006313">
    <property type="term" value="P:DNA transposition"/>
    <property type="evidence" value="ECO:0007669"/>
    <property type="project" value="InterPro"/>
</dbReference>
<organism evidence="3 4">
    <name type="scientific">Candidatus Methanoperedens nitratireducens</name>
    <dbReference type="NCBI Taxonomy" id="1392998"/>
    <lineage>
        <taxon>Archaea</taxon>
        <taxon>Methanobacteriati</taxon>
        <taxon>Methanobacteriota</taxon>
        <taxon>Stenosarchaea group</taxon>
        <taxon>Methanomicrobia</taxon>
        <taxon>Methanosarcinales</taxon>
        <taxon>ANME-2 cluster</taxon>
        <taxon>Candidatus Methanoperedentaceae</taxon>
        <taxon>Candidatus Methanoperedens</taxon>
    </lineage>
</organism>
<feature type="domain" description="Transposase IS110-like N-terminal" evidence="1">
    <location>
        <begin position="9"/>
        <end position="151"/>
    </location>
</feature>
<gene>
    <name evidence="3" type="ORF">MPEBLZ_00979</name>
</gene>
<protein>
    <submittedName>
        <fullName evidence="3">Transposase</fullName>
    </submittedName>
</protein>
<dbReference type="Pfam" id="PF02371">
    <property type="entry name" value="Transposase_20"/>
    <property type="match status" value="1"/>
</dbReference>
<dbReference type="EMBL" id="LKCM01000088">
    <property type="protein sequence ID" value="KPQ44446.1"/>
    <property type="molecule type" value="Genomic_DNA"/>
</dbReference>
<evidence type="ECO:0000313" key="3">
    <source>
        <dbReference type="EMBL" id="KPQ44446.1"/>
    </source>
</evidence>
<dbReference type="GO" id="GO:0003677">
    <property type="term" value="F:DNA binding"/>
    <property type="evidence" value="ECO:0007669"/>
    <property type="project" value="InterPro"/>
</dbReference>
<evidence type="ECO:0000259" key="2">
    <source>
        <dbReference type="Pfam" id="PF02371"/>
    </source>
</evidence>
<evidence type="ECO:0000313" key="4">
    <source>
        <dbReference type="Proteomes" id="UP000050360"/>
    </source>
</evidence>
<dbReference type="InterPro" id="IPR047650">
    <property type="entry name" value="Transpos_IS110"/>
</dbReference>